<feature type="transmembrane region" description="Helical" evidence="8">
    <location>
        <begin position="303"/>
        <end position="323"/>
    </location>
</feature>
<comment type="subcellular location">
    <subcellularLocation>
        <location evidence="1">Cell membrane</location>
        <topology evidence="1">Multi-pass membrane protein</topology>
    </subcellularLocation>
</comment>
<protein>
    <recommendedName>
        <fullName evidence="11">Choline/glycine/proline betaine transport protein</fullName>
    </recommendedName>
</protein>
<dbReference type="GO" id="GO:0005886">
    <property type="term" value="C:plasma membrane"/>
    <property type="evidence" value="ECO:0007669"/>
    <property type="project" value="UniProtKB-SubCell"/>
</dbReference>
<evidence type="ECO:0000313" key="10">
    <source>
        <dbReference type="Proteomes" id="UP000277179"/>
    </source>
</evidence>
<dbReference type="PANTHER" id="PTHR30047">
    <property type="entry name" value="HIGH-AFFINITY CHOLINE TRANSPORT PROTEIN-RELATED"/>
    <property type="match status" value="1"/>
</dbReference>
<feature type="transmembrane region" description="Helical" evidence="8">
    <location>
        <begin position="448"/>
        <end position="471"/>
    </location>
</feature>
<keyword evidence="5 8" id="KW-0812">Transmembrane</keyword>
<evidence type="ECO:0000256" key="3">
    <source>
        <dbReference type="ARBA" id="ARBA00022448"/>
    </source>
</evidence>
<feature type="transmembrane region" description="Helical" evidence="8">
    <location>
        <begin position="516"/>
        <end position="535"/>
    </location>
</feature>
<feature type="transmembrane region" description="Helical" evidence="8">
    <location>
        <begin position="491"/>
        <end position="510"/>
    </location>
</feature>
<dbReference type="InterPro" id="IPR018093">
    <property type="entry name" value="BCCT_CS"/>
</dbReference>
<feature type="transmembrane region" description="Helical" evidence="8">
    <location>
        <begin position="55"/>
        <end position="74"/>
    </location>
</feature>
<dbReference type="PANTHER" id="PTHR30047:SF7">
    <property type="entry name" value="HIGH-AFFINITY CHOLINE TRANSPORT PROTEIN"/>
    <property type="match status" value="1"/>
</dbReference>
<sequence length="703" mass="77478">MLVQVKPGGSLPAHNRRLTFAESVIYSHITHLRGASFMSASSTPSSGLVRMNAPVFYFAATFILLFGITVIAIPQQAGAWLLAAQNWAANTVGWYYMLAMTLYLVFVVVTALSGYGKIKLGADHDEPEFSYLSWAGMLFAAGISITLFFFCVSEPLTHLVQPPQGAPMNADAARQAMQILFLHWGLHGWGVFAFVGMALAYFAYRHNLPLALRSALYPLIGKRINGPIGYAVDGFGIIATVFGLGADMGFGVLHLNSGLDYLFGIAHTQWIQVGLITLMMGAAILVAVAGVDKGVRVMSDINMLLACALLLFVLFAGPTQHLLNTLIQNIGDYLGALPTKSFDVYAYDKPSDWLGGWTVFYWAWWIAWSPFVGLFIARISRGRTIREFVFGVLLIPLGFTLAWMSIFGNSAIDQVLNHGMTALGQSAIDDPSMSLYLLLETYPWSKTVIAVTVFISFVFFVTSADSGTVVLSTLSSKGGNADEDGPKWLRVFWGAMTALVTSALLFAGSIDSLKSAVVLTSLPFSLILLLMMWGLHKAFYLESQKQIAQLHSLAPVSAARKGRGGWRQRLSQAVHFPSRDEVYRFLESTVRPAIEEVTAVFVEKGLNVVTQPDPSNDSVSLEIGHGEEHPFVYQVQMRGYFTPSFARGGMGSKEINNRRYYRAEVHLSEGSQDYDLVGYTKEQIINDILDQYERHLQFLHLVR</sequence>
<comment type="caution">
    <text evidence="9">The sequence shown here is derived from an EMBL/GenBank/DDBJ whole genome shotgun (WGS) entry which is preliminary data.</text>
</comment>
<evidence type="ECO:0000256" key="8">
    <source>
        <dbReference type="SAM" id="Phobius"/>
    </source>
</evidence>
<feature type="transmembrane region" description="Helical" evidence="8">
    <location>
        <begin position="94"/>
        <end position="116"/>
    </location>
</feature>
<dbReference type="InterPro" id="IPR000060">
    <property type="entry name" value="BCCT_transptr"/>
</dbReference>
<evidence type="ECO:0000256" key="1">
    <source>
        <dbReference type="ARBA" id="ARBA00004651"/>
    </source>
</evidence>
<dbReference type="PROSITE" id="PS01303">
    <property type="entry name" value="BCCT"/>
    <property type="match status" value="1"/>
</dbReference>
<name>A0A3M4Q189_9PSED</name>
<feature type="transmembrane region" description="Helical" evidence="8">
    <location>
        <begin position="186"/>
        <end position="204"/>
    </location>
</feature>
<evidence type="ECO:0000313" key="9">
    <source>
        <dbReference type="EMBL" id="RMQ84140.1"/>
    </source>
</evidence>
<dbReference type="GO" id="GO:0022857">
    <property type="term" value="F:transmembrane transporter activity"/>
    <property type="evidence" value="ECO:0007669"/>
    <property type="project" value="InterPro"/>
</dbReference>
<dbReference type="NCBIfam" id="NF007399">
    <property type="entry name" value="PRK09928.1"/>
    <property type="match status" value="1"/>
</dbReference>
<keyword evidence="7 8" id="KW-0472">Membrane</keyword>
<organism evidence="9 10">
    <name type="scientific">Pseudomonas salomonii</name>
    <dbReference type="NCBI Taxonomy" id="191391"/>
    <lineage>
        <taxon>Bacteria</taxon>
        <taxon>Pseudomonadati</taxon>
        <taxon>Pseudomonadota</taxon>
        <taxon>Gammaproteobacteria</taxon>
        <taxon>Pseudomonadales</taxon>
        <taxon>Pseudomonadaceae</taxon>
        <taxon>Pseudomonas</taxon>
    </lineage>
</organism>
<evidence type="ECO:0000256" key="6">
    <source>
        <dbReference type="ARBA" id="ARBA00022989"/>
    </source>
</evidence>
<proteinExistence type="inferred from homology"/>
<feature type="transmembrane region" description="Helical" evidence="8">
    <location>
        <begin position="359"/>
        <end position="376"/>
    </location>
</feature>
<gene>
    <name evidence="9" type="ORF">ALP97_05146</name>
</gene>
<dbReference type="AlphaFoldDB" id="A0A3M4Q189"/>
<evidence type="ECO:0000256" key="4">
    <source>
        <dbReference type="ARBA" id="ARBA00022475"/>
    </source>
</evidence>
<feature type="transmembrane region" description="Helical" evidence="8">
    <location>
        <begin position="228"/>
        <end position="250"/>
    </location>
</feature>
<evidence type="ECO:0000256" key="2">
    <source>
        <dbReference type="ARBA" id="ARBA00005658"/>
    </source>
</evidence>
<evidence type="ECO:0000256" key="7">
    <source>
        <dbReference type="ARBA" id="ARBA00023136"/>
    </source>
</evidence>
<dbReference type="NCBIfam" id="TIGR00842">
    <property type="entry name" value="bcct"/>
    <property type="match status" value="1"/>
</dbReference>
<feature type="transmembrane region" description="Helical" evidence="8">
    <location>
        <begin position="388"/>
        <end position="407"/>
    </location>
</feature>
<feature type="transmembrane region" description="Helical" evidence="8">
    <location>
        <begin position="270"/>
        <end position="291"/>
    </location>
</feature>
<keyword evidence="4" id="KW-1003">Cell membrane</keyword>
<evidence type="ECO:0000256" key="5">
    <source>
        <dbReference type="ARBA" id="ARBA00022692"/>
    </source>
</evidence>
<dbReference type="EMBL" id="RBRL01000365">
    <property type="protein sequence ID" value="RMQ84140.1"/>
    <property type="molecule type" value="Genomic_DNA"/>
</dbReference>
<accession>A0A3M4Q189</accession>
<dbReference type="Pfam" id="PF02028">
    <property type="entry name" value="BCCT"/>
    <property type="match status" value="1"/>
</dbReference>
<keyword evidence="3" id="KW-0813">Transport</keyword>
<dbReference type="Proteomes" id="UP000277179">
    <property type="component" value="Unassembled WGS sequence"/>
</dbReference>
<keyword evidence="6 8" id="KW-1133">Transmembrane helix</keyword>
<comment type="similarity">
    <text evidence="2">Belongs to the BCCT transporter (TC 2.A.15) family.</text>
</comment>
<evidence type="ECO:0008006" key="11">
    <source>
        <dbReference type="Google" id="ProtNLM"/>
    </source>
</evidence>
<reference evidence="9 10" key="1">
    <citation type="submission" date="2018-08" db="EMBL/GenBank/DDBJ databases">
        <title>Recombination of ecologically and evolutionarily significant loci maintains genetic cohesion in the Pseudomonas syringae species complex.</title>
        <authorList>
            <person name="Dillon M."/>
            <person name="Thakur S."/>
            <person name="Almeida R.N.D."/>
            <person name="Weir B.S."/>
            <person name="Guttman D.S."/>
        </authorList>
    </citation>
    <scope>NUCLEOTIDE SEQUENCE [LARGE SCALE GENOMIC DNA]</scope>
    <source>
        <strain evidence="9 10">ICMP 11288</strain>
    </source>
</reference>
<feature type="transmembrane region" description="Helical" evidence="8">
    <location>
        <begin position="128"/>
        <end position="150"/>
    </location>
</feature>